<dbReference type="GO" id="GO:0005254">
    <property type="term" value="F:chloride channel activity"/>
    <property type="evidence" value="ECO:0007669"/>
    <property type="project" value="InterPro"/>
</dbReference>
<keyword evidence="4 7" id="KW-0472">Membrane</keyword>
<dbReference type="InterPro" id="IPR001680">
    <property type="entry name" value="WD40_rpt"/>
</dbReference>
<feature type="repeat" description="WD" evidence="6">
    <location>
        <begin position="146"/>
        <end position="187"/>
    </location>
</feature>
<organism evidence="8 9">
    <name type="scientific">Trichinella nativa</name>
    <dbReference type="NCBI Taxonomy" id="6335"/>
    <lineage>
        <taxon>Eukaryota</taxon>
        <taxon>Metazoa</taxon>
        <taxon>Ecdysozoa</taxon>
        <taxon>Nematoda</taxon>
        <taxon>Enoplea</taxon>
        <taxon>Dorylaimia</taxon>
        <taxon>Trichinellida</taxon>
        <taxon>Trichinellidae</taxon>
        <taxon>Trichinella</taxon>
    </lineage>
</organism>
<evidence type="ECO:0000256" key="6">
    <source>
        <dbReference type="PROSITE-ProRule" id="PRU00221"/>
    </source>
</evidence>
<evidence type="ECO:0000256" key="5">
    <source>
        <dbReference type="ARBA" id="ARBA00034769"/>
    </source>
</evidence>
<feature type="transmembrane region" description="Helical" evidence="7">
    <location>
        <begin position="569"/>
        <end position="591"/>
    </location>
</feature>
<dbReference type="InterPro" id="IPR015943">
    <property type="entry name" value="WD40/YVTN_repeat-like_dom_sf"/>
</dbReference>
<accession>A0A1Y3EEC3</accession>
<dbReference type="Proteomes" id="UP000243006">
    <property type="component" value="Unassembled WGS sequence"/>
</dbReference>
<dbReference type="PANTHER" id="PTHR10736">
    <property type="entry name" value="BESTROPHIN"/>
    <property type="match status" value="1"/>
</dbReference>
<proteinExistence type="inferred from homology"/>
<dbReference type="AlphaFoldDB" id="A0A1Y3EEC3"/>
<dbReference type="SMART" id="SM00320">
    <property type="entry name" value="WD40"/>
    <property type="match status" value="5"/>
</dbReference>
<dbReference type="SUPFAM" id="SSF50978">
    <property type="entry name" value="WD40 repeat-like"/>
    <property type="match status" value="1"/>
</dbReference>
<dbReference type="Gene3D" id="2.130.10.10">
    <property type="entry name" value="YVTN repeat-like/Quinoprotein amine dehydrogenase"/>
    <property type="match status" value="2"/>
</dbReference>
<evidence type="ECO:0000313" key="8">
    <source>
        <dbReference type="EMBL" id="OUC43325.1"/>
    </source>
</evidence>
<comment type="subcellular location">
    <subcellularLocation>
        <location evidence="1">Membrane</location>
    </subcellularLocation>
</comment>
<name>A0A1Y3EEC3_9BILA</name>
<feature type="transmembrane region" description="Helical" evidence="7">
    <location>
        <begin position="603"/>
        <end position="624"/>
    </location>
</feature>
<evidence type="ECO:0000256" key="4">
    <source>
        <dbReference type="ARBA" id="ARBA00023136"/>
    </source>
</evidence>
<keyword evidence="2 7" id="KW-0812">Transmembrane</keyword>
<dbReference type="Pfam" id="PF01062">
    <property type="entry name" value="Bestrophin"/>
    <property type="match status" value="1"/>
</dbReference>
<gene>
    <name evidence="8" type="ORF">D917_00259</name>
</gene>
<keyword evidence="6" id="KW-0853">WD repeat</keyword>
<evidence type="ECO:0000313" key="9">
    <source>
        <dbReference type="Proteomes" id="UP000243006"/>
    </source>
</evidence>
<dbReference type="PANTHER" id="PTHR10736:SF0">
    <property type="entry name" value="BESTROPHIN HOMOLOG"/>
    <property type="match status" value="1"/>
</dbReference>
<protein>
    <submittedName>
        <fullName evidence="8">Bestrophin-1 domain protein</fullName>
    </submittedName>
</protein>
<dbReference type="Pfam" id="PF00400">
    <property type="entry name" value="WD40"/>
    <property type="match status" value="1"/>
</dbReference>
<comment type="caution">
    <text evidence="8">The sequence shown here is derived from an EMBL/GenBank/DDBJ whole genome shotgun (WGS) entry which is preliminary data.</text>
</comment>
<dbReference type="InterPro" id="IPR036322">
    <property type="entry name" value="WD40_repeat_dom_sf"/>
</dbReference>
<evidence type="ECO:0000256" key="7">
    <source>
        <dbReference type="SAM" id="Phobius"/>
    </source>
</evidence>
<dbReference type="InterPro" id="IPR021134">
    <property type="entry name" value="Bestrophin-like"/>
</dbReference>
<dbReference type="InterPro" id="IPR000615">
    <property type="entry name" value="Bestrophin"/>
</dbReference>
<evidence type="ECO:0000256" key="1">
    <source>
        <dbReference type="ARBA" id="ARBA00004370"/>
    </source>
</evidence>
<evidence type="ECO:0000256" key="2">
    <source>
        <dbReference type="ARBA" id="ARBA00022692"/>
    </source>
</evidence>
<dbReference type="GO" id="GO:0016020">
    <property type="term" value="C:membrane"/>
    <property type="evidence" value="ECO:0007669"/>
    <property type="project" value="UniProtKB-SubCell"/>
</dbReference>
<comment type="similarity">
    <text evidence="5">Belongs to the anion channel-forming bestrophin (TC 1.A.46) family. Calcium-sensitive chloride channel subfamily.</text>
</comment>
<dbReference type="PROSITE" id="PS50294">
    <property type="entry name" value="WD_REPEATS_REGION"/>
    <property type="match status" value="1"/>
</dbReference>
<evidence type="ECO:0000256" key="3">
    <source>
        <dbReference type="ARBA" id="ARBA00022989"/>
    </source>
</evidence>
<keyword evidence="3 7" id="KW-1133">Transmembrane helix</keyword>
<dbReference type="EMBL" id="LVZM01015336">
    <property type="protein sequence ID" value="OUC43325.1"/>
    <property type="molecule type" value="Genomic_DNA"/>
</dbReference>
<sequence length="945" mass="108042">MFGDPSDDESEINEQLQRVWDCYPDPQPENVASSENVSLTGSEMSFLSESLWSSDDNGENGDMDSDISFSLWDDPLELEARMPHAESETSEQEIVQWEYPRSNWNVWRAWKERQNGLKANMSSDWFGYKAMGSLHFVRRLTAMKTMEAHDGCVNCLDFHSAGRLLISGSDDCRLVLWDWALGKPLVTVPSGHTHNIFQVFIYCFSTSTITVFKFLLQAKFTPVLDDGGIVTSAYDGQVRYLKVSSDGSVNISKQLVLHEEAAHSISIVSHNPNVILSCGSDGYVFEIDLREDVPKRLFCTSDVNGISYPLYSIAAHPRKPEEFAIAGLSNYVLFFDRRKIAQSPCAERRYRQESELESDNIVTSIVYSHDGLELLASYSGLSAHLFDTSHSDYASPIKSYFGYRNFQTVYEKLVNVLLGEERGVVNTLVAHPHCSVVATSGLEPVVKLWAPIGGKANLNPAHVQRVLRSNARYRYRRNVMFTARGQIPSATGVTAERVVRFHPPAVMREADGESPEWRQYGDFPPECHMSKNVVQPQKMTISYTNACSTVSLGNFLRLLFRWKGSVYKIIYKQALIFVVVYYSINLIYWQLLNNEQKIMFEKVAFYFSEANLSLPLTFLMGFFVSQVANRWISNFKEIVWIDSCMIRIASFVEGNDERGRLLRRTLARYVNLSCIIVLRDISTAVKKRFPTLDHLVKTGIITEEESHEYIISCKQHPDVYLFWLPIEWAINLVAKARKENRILCDLNMSRIIRELLKIRQSLTQLTYYSWISLPLVYTQVVTIATESYFLTNVIARQYTQNQNNTSLETVFPATLFLEFLFYVGWLKVAEVLIVPYGEDDDDFEVNYIIKRNLQVSYLMVDDFHDQTPSLTRDKHWTEQITTIPDTVASMGLKRNPFVPSTADLKVPQRLQSVVQKPSTFVSPERLPSIASIVKKISRTISWTEN</sequence>
<reference evidence="8 9" key="1">
    <citation type="submission" date="2015-04" db="EMBL/GenBank/DDBJ databases">
        <title>Draft genome of the roundworm Trichinella nativa.</title>
        <authorList>
            <person name="Mitreva M."/>
        </authorList>
    </citation>
    <scope>NUCLEOTIDE SEQUENCE [LARGE SCALE GENOMIC DNA]</scope>
    <source>
        <strain evidence="8 9">ISS45</strain>
    </source>
</reference>
<dbReference type="PROSITE" id="PS50082">
    <property type="entry name" value="WD_REPEATS_2"/>
    <property type="match status" value="1"/>
</dbReference>